<dbReference type="EMBL" id="KI894007">
    <property type="protein sequence ID" value="OCF53512.1"/>
    <property type="molecule type" value="Genomic_DNA"/>
</dbReference>
<evidence type="ECO:0008006" key="5">
    <source>
        <dbReference type="Google" id="ProtNLM"/>
    </source>
</evidence>
<reference evidence="2" key="3">
    <citation type="submission" date="2016-07" db="EMBL/GenBank/DDBJ databases">
        <title>Evolution of pathogenesis and genome organization in the Tremellales.</title>
        <authorList>
            <person name="Cuomo C."/>
            <person name="Litvintseva A."/>
            <person name="Heitman J."/>
            <person name="Chen Y."/>
            <person name="Sun S."/>
            <person name="Springer D."/>
            <person name="Dromer F."/>
            <person name="Young S."/>
            <person name="Zeng Q."/>
            <person name="Chapman S."/>
            <person name="Gujja S."/>
            <person name="Saif S."/>
            <person name="Birren B."/>
        </authorList>
    </citation>
    <scope>NUCLEOTIDE SEQUENCE</scope>
    <source>
        <strain evidence="2">CBS 10737</strain>
    </source>
</reference>
<sequence>MCQPGKTDLSLPKTYDSSSIQSTKSSLSRNHITEYIQGQNSGKPRKTRSRRGFPCSTCRSRKKKCDRDPTVATSNLECIKQSSTERNTVPSDYVELVEQEGYHNHRFSRKEGDIDSGPDLHMNRSDGSFGSTFGEESPAFSPGSFDSFPAAQPGWYKYSTGDTVNGYDGSMGYHHSPSGSSGKASDLRQNAHYEKGVDMVRGISLEDVLGQIGSPDVNLSPISDFARGIGEGHEASERRNTAPGDQIRSPDGDA</sequence>
<dbReference type="GO" id="GO:0000981">
    <property type="term" value="F:DNA-binding transcription factor activity, RNA polymerase II-specific"/>
    <property type="evidence" value="ECO:0007669"/>
    <property type="project" value="InterPro"/>
</dbReference>
<feature type="compositionally biased region" description="Low complexity" evidence="1">
    <location>
        <begin position="17"/>
        <end position="28"/>
    </location>
</feature>
<dbReference type="InterPro" id="IPR001138">
    <property type="entry name" value="Zn2Cys6_DnaBD"/>
</dbReference>
<keyword evidence="4" id="KW-1185">Reference proteome</keyword>
<feature type="region of interest" description="Disordered" evidence="1">
    <location>
        <begin position="214"/>
        <end position="254"/>
    </location>
</feature>
<protein>
    <recommendedName>
        <fullName evidence="5">Zn(2)-C6 fungal-type domain-containing protein</fullName>
    </recommendedName>
</protein>
<dbReference type="InterPro" id="IPR036864">
    <property type="entry name" value="Zn2-C6_fun-type_DNA-bd_sf"/>
</dbReference>
<dbReference type="EMBL" id="CP144519">
    <property type="protein sequence ID" value="WWC66607.1"/>
    <property type="molecule type" value="Genomic_DNA"/>
</dbReference>
<dbReference type="GO" id="GO:0008270">
    <property type="term" value="F:zinc ion binding"/>
    <property type="evidence" value="ECO:0007669"/>
    <property type="project" value="InterPro"/>
</dbReference>
<dbReference type="Proteomes" id="UP000094020">
    <property type="component" value="Chromosome 1"/>
</dbReference>
<evidence type="ECO:0000313" key="4">
    <source>
        <dbReference type="Proteomes" id="UP000094020"/>
    </source>
</evidence>
<reference evidence="2" key="1">
    <citation type="submission" date="2013-07" db="EMBL/GenBank/DDBJ databases">
        <title>The Genome Sequence of Cryptococcus pinus CBS10737.</title>
        <authorList>
            <consortium name="The Broad Institute Genome Sequencing Platform"/>
            <person name="Cuomo C."/>
            <person name="Litvintseva A."/>
            <person name="Chen Y."/>
            <person name="Heitman J."/>
            <person name="Sun S."/>
            <person name="Springer D."/>
            <person name="Dromer F."/>
            <person name="Young S.K."/>
            <person name="Zeng Q."/>
            <person name="Gargeya S."/>
            <person name="Fitzgerald M."/>
            <person name="Abouelleil A."/>
            <person name="Alvarado L."/>
            <person name="Berlin A.M."/>
            <person name="Chapman S.B."/>
            <person name="Dewar J."/>
            <person name="Goldberg J."/>
            <person name="Griggs A."/>
            <person name="Gujja S."/>
            <person name="Hansen M."/>
            <person name="Howarth C."/>
            <person name="Imamovic A."/>
            <person name="Larimer J."/>
            <person name="McCowan C."/>
            <person name="Murphy C."/>
            <person name="Pearson M."/>
            <person name="Priest M."/>
            <person name="Roberts A."/>
            <person name="Saif S."/>
            <person name="Shea T."/>
            <person name="Sykes S."/>
            <person name="Wortman J."/>
            <person name="Nusbaum C."/>
            <person name="Birren B."/>
        </authorList>
    </citation>
    <scope>NUCLEOTIDE SEQUENCE [LARGE SCALE GENOMIC DNA]</scope>
    <source>
        <strain evidence="2">CBS 10737</strain>
    </source>
</reference>
<reference evidence="3" key="2">
    <citation type="submission" date="2013-07" db="EMBL/GenBank/DDBJ databases">
        <authorList>
            <consortium name="The Broad Institute Genome Sequencing Platform"/>
            <person name="Cuomo C."/>
            <person name="Litvintseva A."/>
            <person name="Chen Y."/>
            <person name="Heitman J."/>
            <person name="Sun S."/>
            <person name="Springer D."/>
            <person name="Dromer F."/>
            <person name="Young S.K."/>
            <person name="Zeng Q."/>
            <person name="Gargeya S."/>
            <person name="Fitzgerald M."/>
            <person name="Abouelleil A."/>
            <person name="Alvarado L."/>
            <person name="Berlin A.M."/>
            <person name="Chapman S.B."/>
            <person name="Dewar J."/>
            <person name="Goldberg J."/>
            <person name="Griggs A."/>
            <person name="Gujja S."/>
            <person name="Hansen M."/>
            <person name="Howarth C."/>
            <person name="Imamovic A."/>
            <person name="Larimer J."/>
            <person name="McCowan C."/>
            <person name="Murphy C."/>
            <person name="Pearson M."/>
            <person name="Priest M."/>
            <person name="Roberts A."/>
            <person name="Saif S."/>
            <person name="Shea T."/>
            <person name="Sykes S."/>
            <person name="Wortman J."/>
            <person name="Nusbaum C."/>
            <person name="Birren B."/>
        </authorList>
    </citation>
    <scope>NUCLEOTIDE SEQUENCE</scope>
    <source>
        <strain evidence="3">CBS 10737</strain>
    </source>
</reference>
<accession>A0A1B9ID25</accession>
<dbReference type="AlphaFoldDB" id="A0A1B9ID25"/>
<feature type="compositionally biased region" description="Basic and acidic residues" evidence="1">
    <location>
        <begin position="230"/>
        <end position="240"/>
    </location>
</feature>
<evidence type="ECO:0000313" key="2">
    <source>
        <dbReference type="EMBL" id="OCF53512.1"/>
    </source>
</evidence>
<dbReference type="CDD" id="cd00067">
    <property type="entry name" value="GAL4"/>
    <property type="match status" value="1"/>
</dbReference>
<dbReference type="RefSeq" id="XP_019014731.1">
    <property type="nucleotide sequence ID" value="XM_019152593.1"/>
</dbReference>
<evidence type="ECO:0000256" key="1">
    <source>
        <dbReference type="SAM" id="MobiDB-lite"/>
    </source>
</evidence>
<reference evidence="3" key="4">
    <citation type="submission" date="2024-02" db="EMBL/GenBank/DDBJ databases">
        <title>Comparative genomics of Cryptococcus and Kwoniella reveals pathogenesis evolution and contrasting modes of karyotype evolution via chromosome fusion or intercentromeric recombination.</title>
        <authorList>
            <person name="Coelho M.A."/>
            <person name="David-Palma M."/>
            <person name="Shea T."/>
            <person name="Bowers K."/>
            <person name="McGinley-Smith S."/>
            <person name="Mohammad A.W."/>
            <person name="Gnirke A."/>
            <person name="Yurkov A.M."/>
            <person name="Nowrousian M."/>
            <person name="Sun S."/>
            <person name="Cuomo C.A."/>
            <person name="Heitman J."/>
        </authorList>
    </citation>
    <scope>NUCLEOTIDE SEQUENCE</scope>
    <source>
        <strain evidence="3">CBS 10737</strain>
    </source>
</reference>
<dbReference type="KEGG" id="kpin:30169186"/>
<gene>
    <name evidence="2" type="ORF">I206_00817</name>
    <name evidence="3" type="ORF">I206_100510</name>
</gene>
<dbReference type="SUPFAM" id="SSF57701">
    <property type="entry name" value="Zn2/Cys6 DNA-binding domain"/>
    <property type="match status" value="1"/>
</dbReference>
<proteinExistence type="predicted"/>
<feature type="region of interest" description="Disordered" evidence="1">
    <location>
        <begin position="1"/>
        <end position="71"/>
    </location>
</feature>
<name>A0A1B9ID25_9TREE</name>
<organism evidence="2">
    <name type="scientific">Kwoniella pini CBS 10737</name>
    <dbReference type="NCBI Taxonomy" id="1296096"/>
    <lineage>
        <taxon>Eukaryota</taxon>
        <taxon>Fungi</taxon>
        <taxon>Dikarya</taxon>
        <taxon>Basidiomycota</taxon>
        <taxon>Agaricomycotina</taxon>
        <taxon>Tremellomycetes</taxon>
        <taxon>Tremellales</taxon>
        <taxon>Cryptococcaceae</taxon>
        <taxon>Kwoniella</taxon>
    </lineage>
</organism>
<evidence type="ECO:0000313" key="3">
    <source>
        <dbReference type="EMBL" id="WWC66607.1"/>
    </source>
</evidence>
<dbReference type="GeneID" id="30169186"/>